<dbReference type="Proteomes" id="UP000587002">
    <property type="component" value="Unassembled WGS sequence"/>
</dbReference>
<evidence type="ECO:0000313" key="3">
    <source>
        <dbReference type="EMBL" id="NYI83950.1"/>
    </source>
</evidence>
<keyword evidence="4" id="KW-1185">Reference proteome</keyword>
<comment type="caution">
    <text evidence="3">The sequence shown here is derived from an EMBL/GenBank/DDBJ whole genome shotgun (WGS) entry which is preliminary data.</text>
</comment>
<dbReference type="EMBL" id="JACCFJ010000001">
    <property type="protein sequence ID" value="NYI83950.1"/>
    <property type="molecule type" value="Genomic_DNA"/>
</dbReference>
<dbReference type="Gene3D" id="3.30.450.40">
    <property type="match status" value="1"/>
</dbReference>
<sequence length="480" mass="52024">MWNKRCSALQNVPGVRIAREAGGRASGEAPVAHPGSATSCNSCAQRWGELSCSDVTWTTRRVTIRRTAAPQGGRGGVDMRARDHATAVASQAHPRQLARAREAVLAGQRPPAAARRLIVQSWERVRQQGVDPDRGADCHPAPPSELERRRARCGITGKALQELRAGLVPAAESAGHIVVIVDEDGRVLWREGRAELFRRADRLGFVEGASWRETEVGTNAIGTALVEGVPMQVHSSEHYVRSHHTWTCAAAPVHDPRDGRLLGAVDVSGPAEAAHPTTLALVRAVAGLAEARLREEHRASLDRLRAVGTPMLAKLGGQALVTDRSGWVAASTGVPPVDRVDLPALRDTPKIWLPAFGACSVEPLPGGLLLRLHDDAPTTTTRVVLDVRRAGRSSLTVHRASASWTYRLSRRHSDILLALAENPAGRTAAELADQLFGDRSRTVTVRAEMSRLRRNFGDLLDHRPYRFVPELDVAVLRPDT</sequence>
<dbReference type="AlphaFoldDB" id="A0A853ARF6"/>
<dbReference type="InterPro" id="IPR029016">
    <property type="entry name" value="GAF-like_dom_sf"/>
</dbReference>
<feature type="region of interest" description="Disordered" evidence="1">
    <location>
        <begin position="128"/>
        <end position="149"/>
    </location>
</feature>
<dbReference type="InterPro" id="IPR003018">
    <property type="entry name" value="GAF"/>
</dbReference>
<feature type="domain" description="GAF" evidence="2">
    <location>
        <begin position="188"/>
        <end position="292"/>
    </location>
</feature>
<evidence type="ECO:0000256" key="1">
    <source>
        <dbReference type="SAM" id="MobiDB-lite"/>
    </source>
</evidence>
<feature type="compositionally biased region" description="Basic and acidic residues" evidence="1">
    <location>
        <begin position="128"/>
        <end position="137"/>
    </location>
</feature>
<organism evidence="3 4">
    <name type="scientific">Saccharopolyspora hordei</name>
    <dbReference type="NCBI Taxonomy" id="1838"/>
    <lineage>
        <taxon>Bacteria</taxon>
        <taxon>Bacillati</taxon>
        <taxon>Actinomycetota</taxon>
        <taxon>Actinomycetes</taxon>
        <taxon>Pseudonocardiales</taxon>
        <taxon>Pseudonocardiaceae</taxon>
        <taxon>Saccharopolyspora</taxon>
    </lineage>
</organism>
<gene>
    <name evidence="3" type="ORF">HNR68_002580</name>
</gene>
<accession>A0A853ARF6</accession>
<evidence type="ECO:0000259" key="2">
    <source>
        <dbReference type="Pfam" id="PF01590"/>
    </source>
</evidence>
<proteinExistence type="predicted"/>
<dbReference type="RefSeq" id="WP_343050111.1">
    <property type="nucleotide sequence ID" value="NZ_BAABFH010000001.1"/>
</dbReference>
<protein>
    <recommendedName>
        <fullName evidence="2">GAF domain-containing protein</fullName>
    </recommendedName>
</protein>
<reference evidence="3 4" key="1">
    <citation type="submission" date="2020-07" db="EMBL/GenBank/DDBJ databases">
        <title>Sequencing the genomes of 1000 actinobacteria strains.</title>
        <authorList>
            <person name="Klenk H.-P."/>
        </authorList>
    </citation>
    <scope>NUCLEOTIDE SEQUENCE [LARGE SCALE GENOMIC DNA]</scope>
    <source>
        <strain evidence="3 4">DSM 44065</strain>
    </source>
</reference>
<evidence type="ECO:0000313" key="4">
    <source>
        <dbReference type="Proteomes" id="UP000587002"/>
    </source>
</evidence>
<name>A0A853ARF6_9PSEU</name>
<dbReference type="Pfam" id="PF01590">
    <property type="entry name" value="GAF"/>
    <property type="match status" value="1"/>
</dbReference>